<organism evidence="1 2">
    <name type="scientific">Musa troglodytarum</name>
    <name type="common">fe'i banana</name>
    <dbReference type="NCBI Taxonomy" id="320322"/>
    <lineage>
        <taxon>Eukaryota</taxon>
        <taxon>Viridiplantae</taxon>
        <taxon>Streptophyta</taxon>
        <taxon>Embryophyta</taxon>
        <taxon>Tracheophyta</taxon>
        <taxon>Spermatophyta</taxon>
        <taxon>Magnoliopsida</taxon>
        <taxon>Liliopsida</taxon>
        <taxon>Zingiberales</taxon>
        <taxon>Musaceae</taxon>
        <taxon>Musa</taxon>
    </lineage>
</organism>
<name>A0A9E7FIA6_9LILI</name>
<reference evidence="1" key="1">
    <citation type="submission" date="2022-05" db="EMBL/GenBank/DDBJ databases">
        <title>The Musa troglodytarum L. genome provides insights into the mechanism of non-climacteric behaviour and enrichment of carotenoids.</title>
        <authorList>
            <person name="Wang J."/>
        </authorList>
    </citation>
    <scope>NUCLEOTIDE SEQUENCE</scope>
    <source>
        <tissue evidence="1">Leaf</tissue>
    </source>
</reference>
<evidence type="ECO:0000313" key="1">
    <source>
        <dbReference type="EMBL" id="URD95617.1"/>
    </source>
</evidence>
<dbReference type="Proteomes" id="UP001055439">
    <property type="component" value="Chromosome 4"/>
</dbReference>
<gene>
    <name evidence="1" type="ORF">MUK42_33708</name>
</gene>
<sequence length="62" mass="6474">MEMGKDSAGGKGQELQKPLVAINLASSEAEQQHGLLQLRPPEVAGYARGTCVPGIRSAEIKG</sequence>
<protein>
    <submittedName>
        <fullName evidence="1">Uncharacterized protein</fullName>
    </submittedName>
</protein>
<evidence type="ECO:0000313" key="2">
    <source>
        <dbReference type="Proteomes" id="UP001055439"/>
    </source>
</evidence>
<dbReference type="EMBL" id="CP097506">
    <property type="protein sequence ID" value="URD95617.1"/>
    <property type="molecule type" value="Genomic_DNA"/>
</dbReference>
<dbReference type="AlphaFoldDB" id="A0A9E7FIA6"/>
<proteinExistence type="predicted"/>
<keyword evidence="2" id="KW-1185">Reference proteome</keyword>
<accession>A0A9E7FIA6</accession>